<gene>
    <name evidence="7" type="ORF">TNCT_640341</name>
</gene>
<dbReference type="InterPro" id="IPR024079">
    <property type="entry name" value="MetalloPept_cat_dom_sf"/>
</dbReference>
<keyword evidence="3 4" id="KW-0862">Zinc</keyword>
<dbReference type="SUPFAM" id="SSF55486">
    <property type="entry name" value="Metalloproteases ('zincins'), catalytic domain"/>
    <property type="match status" value="1"/>
</dbReference>
<evidence type="ECO:0000256" key="2">
    <source>
        <dbReference type="ARBA" id="ARBA00025529"/>
    </source>
</evidence>
<keyword evidence="3 4" id="KW-0482">Metalloprotease</keyword>
<dbReference type="InterPro" id="IPR001506">
    <property type="entry name" value="Peptidase_M12A"/>
</dbReference>
<evidence type="ECO:0000313" key="8">
    <source>
        <dbReference type="Proteomes" id="UP000887116"/>
    </source>
</evidence>
<dbReference type="InterPro" id="IPR006026">
    <property type="entry name" value="Peptidase_Metallo"/>
</dbReference>
<evidence type="ECO:0000313" key="7">
    <source>
        <dbReference type="EMBL" id="GFQ77196.1"/>
    </source>
</evidence>
<dbReference type="PANTHER" id="PTHR10127:SF883">
    <property type="entry name" value="ZINC METALLOPROTEINASE NAS-8"/>
    <property type="match status" value="1"/>
</dbReference>
<dbReference type="AlphaFoldDB" id="A0A8X6KLE4"/>
<dbReference type="EC" id="3.4.24.-" evidence="4"/>
<feature type="binding site" evidence="3">
    <location>
        <position position="135"/>
    </location>
    <ligand>
        <name>Zn(2+)</name>
        <dbReference type="ChEBI" id="CHEBI:29105"/>
        <note>catalytic</note>
    </ligand>
</feature>
<evidence type="ECO:0000256" key="5">
    <source>
        <dbReference type="SAM" id="SignalP"/>
    </source>
</evidence>
<evidence type="ECO:0000256" key="4">
    <source>
        <dbReference type="RuleBase" id="RU361183"/>
    </source>
</evidence>
<accession>A0A8X6KLE4</accession>
<comment type="function">
    <text evidence="2">Zinc metalloprotease. Provoques deadhesion of endothelial cells from cell cultures, and also degradation of fibronectin, fibrinogen and gelatin in vitro. Its role in the venom is not fully understood but it might act as a spreading factor that facilitates diffusion of other venom toxins. Alternatively, it might be involved in the proteolytic processing of other venom toxins or it might play a role in extra-oral digestion of prey.</text>
</comment>
<dbReference type="PROSITE" id="PS51864">
    <property type="entry name" value="ASTACIN"/>
    <property type="match status" value="1"/>
</dbReference>
<evidence type="ECO:0000256" key="1">
    <source>
        <dbReference type="ARBA" id="ARBA00011245"/>
    </source>
</evidence>
<dbReference type="GO" id="GO:0004222">
    <property type="term" value="F:metalloendopeptidase activity"/>
    <property type="evidence" value="ECO:0007669"/>
    <property type="project" value="UniProtKB-UniRule"/>
</dbReference>
<sequence>MYLFVIVGLIATTCAERVRHPMENPDMYQGDILLVDDDDRNALVGDTYKWPGGVIPYEISLSLTNGVNQIEKAMNYLSITTCIQFTQRTYLDRDYLFIFPGDGCYSHWGRTGKRQPLSLGVGCLDLGTIIHELMHAIGFKHEQNRSDRDDYLTIFWNNIQPGFEHNFDKLKPHENWLINEFDYHSIMIYSETSFSKDGRLKTMVPKKKGIVLTDVFYRFPTASDIYRINTLYGCKGN</sequence>
<dbReference type="GO" id="GO:0008270">
    <property type="term" value="F:zinc ion binding"/>
    <property type="evidence" value="ECO:0007669"/>
    <property type="project" value="UniProtKB-UniRule"/>
</dbReference>
<dbReference type="InterPro" id="IPR034035">
    <property type="entry name" value="Astacin-like_dom"/>
</dbReference>
<comment type="caution">
    <text evidence="3">Lacks conserved residue(s) required for the propagation of feature annotation.</text>
</comment>
<dbReference type="GO" id="GO:0006508">
    <property type="term" value="P:proteolysis"/>
    <property type="evidence" value="ECO:0007669"/>
    <property type="project" value="UniProtKB-KW"/>
</dbReference>
<name>A0A8X6KLE4_TRICU</name>
<organism evidence="7 8">
    <name type="scientific">Trichonephila clavata</name>
    <name type="common">Joro spider</name>
    <name type="synonym">Nephila clavata</name>
    <dbReference type="NCBI Taxonomy" id="2740835"/>
    <lineage>
        <taxon>Eukaryota</taxon>
        <taxon>Metazoa</taxon>
        <taxon>Ecdysozoa</taxon>
        <taxon>Arthropoda</taxon>
        <taxon>Chelicerata</taxon>
        <taxon>Arachnida</taxon>
        <taxon>Araneae</taxon>
        <taxon>Araneomorphae</taxon>
        <taxon>Entelegynae</taxon>
        <taxon>Araneoidea</taxon>
        <taxon>Nephilidae</taxon>
        <taxon>Trichonephila</taxon>
    </lineage>
</organism>
<keyword evidence="5" id="KW-0732">Signal</keyword>
<dbReference type="EMBL" id="BMAO01021754">
    <property type="protein sequence ID" value="GFQ77196.1"/>
    <property type="molecule type" value="Genomic_DNA"/>
</dbReference>
<dbReference type="PRINTS" id="PR00480">
    <property type="entry name" value="ASTACIN"/>
</dbReference>
<comment type="caution">
    <text evidence="7">The sequence shown here is derived from an EMBL/GenBank/DDBJ whole genome shotgun (WGS) entry which is preliminary data.</text>
</comment>
<feature type="signal peptide" evidence="5">
    <location>
        <begin position="1"/>
        <end position="15"/>
    </location>
</feature>
<dbReference type="SMART" id="SM00235">
    <property type="entry name" value="ZnMc"/>
    <property type="match status" value="1"/>
</dbReference>
<keyword evidence="3 4" id="KW-0378">Hydrolase</keyword>
<evidence type="ECO:0000259" key="6">
    <source>
        <dbReference type="PROSITE" id="PS51864"/>
    </source>
</evidence>
<feature type="chain" id="PRO_5036475988" description="Metalloendopeptidase" evidence="5">
    <location>
        <begin position="16"/>
        <end position="237"/>
    </location>
</feature>
<dbReference type="OrthoDB" id="6423440at2759"/>
<protein>
    <recommendedName>
        <fullName evidence="4">Metalloendopeptidase</fullName>
        <ecNumber evidence="4">3.4.24.-</ecNumber>
    </recommendedName>
</protein>
<comment type="subunit">
    <text evidence="1">Monomer.</text>
</comment>
<dbReference type="Proteomes" id="UP000887116">
    <property type="component" value="Unassembled WGS sequence"/>
</dbReference>
<evidence type="ECO:0000256" key="3">
    <source>
        <dbReference type="PROSITE-ProRule" id="PRU01211"/>
    </source>
</evidence>
<keyword evidence="3 4" id="KW-0645">Protease</keyword>
<dbReference type="PANTHER" id="PTHR10127">
    <property type="entry name" value="DISCOIDIN, CUB, EGF, LAMININ , AND ZINC METALLOPROTEASE DOMAIN CONTAINING"/>
    <property type="match status" value="1"/>
</dbReference>
<comment type="cofactor">
    <cofactor evidence="3 4">
        <name>Zn(2+)</name>
        <dbReference type="ChEBI" id="CHEBI:29105"/>
    </cofactor>
    <text evidence="3 4">Binds 1 zinc ion per subunit.</text>
</comment>
<reference evidence="7" key="1">
    <citation type="submission" date="2020-07" db="EMBL/GenBank/DDBJ databases">
        <title>Multicomponent nature underlies the extraordinary mechanical properties of spider dragline silk.</title>
        <authorList>
            <person name="Kono N."/>
            <person name="Nakamura H."/>
            <person name="Mori M."/>
            <person name="Yoshida Y."/>
            <person name="Ohtoshi R."/>
            <person name="Malay A.D."/>
            <person name="Moran D.A.P."/>
            <person name="Tomita M."/>
            <person name="Numata K."/>
            <person name="Arakawa K."/>
        </authorList>
    </citation>
    <scope>NUCLEOTIDE SEQUENCE</scope>
</reference>
<keyword evidence="8" id="KW-1185">Reference proteome</keyword>
<feature type="binding site" evidence="3">
    <location>
        <position position="131"/>
    </location>
    <ligand>
        <name>Zn(2+)</name>
        <dbReference type="ChEBI" id="CHEBI:29105"/>
        <note>catalytic</note>
    </ligand>
</feature>
<dbReference type="Pfam" id="PF01400">
    <property type="entry name" value="Astacin"/>
    <property type="match status" value="1"/>
</dbReference>
<dbReference type="Gene3D" id="3.40.390.10">
    <property type="entry name" value="Collagenase (Catalytic Domain)"/>
    <property type="match status" value="1"/>
</dbReference>
<keyword evidence="3 4" id="KW-0479">Metal-binding</keyword>
<feature type="active site" evidence="3">
    <location>
        <position position="132"/>
    </location>
</feature>
<proteinExistence type="predicted"/>
<feature type="domain" description="Peptidase M12A" evidence="6">
    <location>
        <begin position="41"/>
        <end position="235"/>
    </location>
</feature>
<feature type="binding site" evidence="3">
    <location>
        <position position="141"/>
    </location>
    <ligand>
        <name>Zn(2+)</name>
        <dbReference type="ChEBI" id="CHEBI:29105"/>
        <note>catalytic</note>
    </ligand>
</feature>
<dbReference type="CDD" id="cd04280">
    <property type="entry name" value="ZnMc_astacin_like"/>
    <property type="match status" value="1"/>
</dbReference>